<reference evidence="7 8" key="1">
    <citation type="journal article" date="2022" name="Nat. Plants">
        <title>Genomes of leafy and leafless Platanthera orchids illuminate the evolution of mycoheterotrophy.</title>
        <authorList>
            <person name="Li M.H."/>
            <person name="Liu K.W."/>
            <person name="Li Z."/>
            <person name="Lu H.C."/>
            <person name="Ye Q.L."/>
            <person name="Zhang D."/>
            <person name="Wang J.Y."/>
            <person name="Li Y.F."/>
            <person name="Zhong Z.M."/>
            <person name="Liu X."/>
            <person name="Yu X."/>
            <person name="Liu D.K."/>
            <person name="Tu X.D."/>
            <person name="Liu B."/>
            <person name="Hao Y."/>
            <person name="Liao X.Y."/>
            <person name="Jiang Y.T."/>
            <person name="Sun W.H."/>
            <person name="Chen J."/>
            <person name="Chen Y.Q."/>
            <person name="Ai Y."/>
            <person name="Zhai J.W."/>
            <person name="Wu S.S."/>
            <person name="Zhou Z."/>
            <person name="Hsiao Y.Y."/>
            <person name="Wu W.L."/>
            <person name="Chen Y.Y."/>
            <person name="Lin Y.F."/>
            <person name="Hsu J.L."/>
            <person name="Li C.Y."/>
            <person name="Wang Z.W."/>
            <person name="Zhao X."/>
            <person name="Zhong W.Y."/>
            <person name="Ma X.K."/>
            <person name="Ma L."/>
            <person name="Huang J."/>
            <person name="Chen G.Z."/>
            <person name="Huang M.Z."/>
            <person name="Huang L."/>
            <person name="Peng D.H."/>
            <person name="Luo Y.B."/>
            <person name="Zou S.Q."/>
            <person name="Chen S.P."/>
            <person name="Lan S."/>
            <person name="Tsai W.C."/>
            <person name="Van de Peer Y."/>
            <person name="Liu Z.J."/>
        </authorList>
    </citation>
    <scope>NUCLEOTIDE SEQUENCE [LARGE SCALE GENOMIC DNA]</scope>
    <source>
        <strain evidence="7">Lor287</strain>
    </source>
</reference>
<protein>
    <submittedName>
        <fullName evidence="7">Potassium channel KOR2</fullName>
    </submittedName>
</protein>
<evidence type="ECO:0000256" key="6">
    <source>
        <dbReference type="PROSITE-ProRule" id="PRU00023"/>
    </source>
</evidence>
<dbReference type="PROSITE" id="PS50088">
    <property type="entry name" value="ANK_REPEAT"/>
    <property type="match status" value="3"/>
</dbReference>
<evidence type="ECO:0000313" key="8">
    <source>
        <dbReference type="Proteomes" id="UP001418222"/>
    </source>
</evidence>
<dbReference type="Pfam" id="PF12796">
    <property type="entry name" value="Ank_2"/>
    <property type="match status" value="2"/>
</dbReference>
<dbReference type="SMART" id="SM00248">
    <property type="entry name" value="ANK"/>
    <property type="match status" value="2"/>
</dbReference>
<feature type="repeat" description="ANK" evidence="6">
    <location>
        <begin position="27"/>
        <end position="59"/>
    </location>
</feature>
<dbReference type="PANTHER" id="PTHR45743:SF4">
    <property type="entry name" value="POTASSIUM CHANNEL KOR2"/>
    <property type="match status" value="1"/>
</dbReference>
<accession>A0AAP0FWV0</accession>
<keyword evidence="5 7" id="KW-0407">Ion channel</keyword>
<evidence type="ECO:0000256" key="5">
    <source>
        <dbReference type="ARBA" id="ARBA00023303"/>
    </source>
</evidence>
<evidence type="ECO:0000256" key="1">
    <source>
        <dbReference type="ARBA" id="ARBA00022538"/>
    </source>
</evidence>
<gene>
    <name evidence="7" type="ORF">KSP39_PZI020048</name>
</gene>
<keyword evidence="1" id="KW-0633">Potassium transport</keyword>
<dbReference type="Proteomes" id="UP001418222">
    <property type="component" value="Unassembled WGS sequence"/>
</dbReference>
<evidence type="ECO:0000313" key="7">
    <source>
        <dbReference type="EMBL" id="KAK8921397.1"/>
    </source>
</evidence>
<dbReference type="SUPFAM" id="SSF48403">
    <property type="entry name" value="Ankyrin repeat"/>
    <property type="match status" value="1"/>
</dbReference>
<organism evidence="7 8">
    <name type="scientific">Platanthera zijinensis</name>
    <dbReference type="NCBI Taxonomy" id="2320716"/>
    <lineage>
        <taxon>Eukaryota</taxon>
        <taxon>Viridiplantae</taxon>
        <taxon>Streptophyta</taxon>
        <taxon>Embryophyta</taxon>
        <taxon>Tracheophyta</taxon>
        <taxon>Spermatophyta</taxon>
        <taxon>Magnoliopsida</taxon>
        <taxon>Liliopsida</taxon>
        <taxon>Asparagales</taxon>
        <taxon>Orchidaceae</taxon>
        <taxon>Orchidoideae</taxon>
        <taxon>Orchideae</taxon>
        <taxon>Orchidinae</taxon>
        <taxon>Platanthera</taxon>
    </lineage>
</organism>
<sequence length="164" mass="18226">MAASRGYEDIVRFLIQWKADVNCIDKFGNSPLMEAVKTGYDKVAKLLLENGAILSLEDAGMHLCKIVADSKIDLLRRFLVYGVDPNSKSYDHRTPLHVAAAEGLHLVATILLEFGADVLSKDRWGNTPLDEGKRCGSKPLVKILEHARQSRTCRSIECKHVPPN</sequence>
<keyword evidence="6" id="KW-0040">ANK repeat</keyword>
<dbReference type="GO" id="GO:0005249">
    <property type="term" value="F:voltage-gated potassium channel activity"/>
    <property type="evidence" value="ECO:0007669"/>
    <property type="project" value="InterPro"/>
</dbReference>
<feature type="repeat" description="ANK" evidence="6">
    <location>
        <begin position="1"/>
        <end position="26"/>
    </location>
</feature>
<name>A0AAP0FWV0_9ASPA</name>
<dbReference type="InterPro" id="IPR002110">
    <property type="entry name" value="Ankyrin_rpt"/>
</dbReference>
<dbReference type="InterPro" id="IPR036770">
    <property type="entry name" value="Ankyrin_rpt-contain_sf"/>
</dbReference>
<comment type="caution">
    <text evidence="7">The sequence shown here is derived from an EMBL/GenBank/DDBJ whole genome shotgun (WGS) entry which is preliminary data.</text>
</comment>
<keyword evidence="4" id="KW-0630">Potassium</keyword>
<dbReference type="AlphaFoldDB" id="A0AAP0FWV0"/>
<keyword evidence="2" id="KW-0631">Potassium channel</keyword>
<keyword evidence="3" id="KW-0406">Ion transport</keyword>
<keyword evidence="3" id="KW-0851">Voltage-gated channel</keyword>
<evidence type="ECO:0000256" key="3">
    <source>
        <dbReference type="ARBA" id="ARBA00022882"/>
    </source>
</evidence>
<dbReference type="Gene3D" id="1.25.40.20">
    <property type="entry name" value="Ankyrin repeat-containing domain"/>
    <property type="match status" value="2"/>
</dbReference>
<dbReference type="PROSITE" id="PS50297">
    <property type="entry name" value="ANK_REP_REGION"/>
    <property type="match status" value="2"/>
</dbReference>
<feature type="repeat" description="ANK" evidence="6">
    <location>
        <begin position="91"/>
        <end position="123"/>
    </location>
</feature>
<keyword evidence="3" id="KW-0813">Transport</keyword>
<proteinExistence type="predicted"/>
<dbReference type="GO" id="GO:0034702">
    <property type="term" value="C:monoatomic ion channel complex"/>
    <property type="evidence" value="ECO:0007669"/>
    <property type="project" value="UniProtKB-KW"/>
</dbReference>
<dbReference type="EMBL" id="JBBWWQ010000018">
    <property type="protein sequence ID" value="KAK8921397.1"/>
    <property type="molecule type" value="Genomic_DNA"/>
</dbReference>
<dbReference type="PANTHER" id="PTHR45743">
    <property type="entry name" value="POTASSIUM CHANNEL AKT1"/>
    <property type="match status" value="1"/>
</dbReference>
<evidence type="ECO:0000256" key="2">
    <source>
        <dbReference type="ARBA" id="ARBA00022826"/>
    </source>
</evidence>
<evidence type="ECO:0000256" key="4">
    <source>
        <dbReference type="ARBA" id="ARBA00022958"/>
    </source>
</evidence>
<keyword evidence="8" id="KW-1185">Reference proteome</keyword>
<dbReference type="InterPro" id="IPR045319">
    <property type="entry name" value="KAT/AKT"/>
</dbReference>